<dbReference type="Gene3D" id="3.30.1360.200">
    <property type="match status" value="1"/>
</dbReference>
<dbReference type="GO" id="GO:0005886">
    <property type="term" value="C:plasma membrane"/>
    <property type="evidence" value="ECO:0007669"/>
    <property type="project" value="UniProtKB-SubCell"/>
</dbReference>
<dbReference type="GO" id="GO:0015450">
    <property type="term" value="F:protein-transporting ATPase activity"/>
    <property type="evidence" value="ECO:0007669"/>
    <property type="project" value="InterPro"/>
</dbReference>
<evidence type="ECO:0000256" key="10">
    <source>
        <dbReference type="ARBA" id="ARBA00060856"/>
    </source>
</evidence>
<comment type="similarity">
    <text evidence="12">Belongs to the SecD/SecF family. SecD subfamily.</text>
</comment>
<keyword evidence="5 12" id="KW-0653">Protein transport</keyword>
<dbReference type="RefSeq" id="WP_071835774.1">
    <property type="nucleotide sequence ID" value="NZ_LSRP01000151.1"/>
</dbReference>
<dbReference type="HAMAP" id="MF_01464_B">
    <property type="entry name" value="SecF_B"/>
    <property type="match status" value="1"/>
</dbReference>
<feature type="domain" description="SecDF P1 head subdomain" evidence="16">
    <location>
        <begin position="235"/>
        <end position="347"/>
    </location>
</feature>
<evidence type="ECO:0000313" key="18">
    <source>
        <dbReference type="Proteomes" id="UP000182661"/>
    </source>
</evidence>
<comment type="similarity">
    <text evidence="10">In the C-terminal section; belongs to the SecD/SecF family. SecF subfamily.</text>
</comment>
<feature type="transmembrane region" description="Helical" evidence="12">
    <location>
        <begin position="492"/>
        <end position="516"/>
    </location>
</feature>
<dbReference type="InterPro" id="IPR048631">
    <property type="entry name" value="SecD_1st"/>
</dbReference>
<feature type="domain" description="Protein translocase subunit SecDF P1" evidence="15">
    <location>
        <begin position="159"/>
        <end position="217"/>
    </location>
</feature>
<feature type="transmembrane region" description="Helical" evidence="12">
    <location>
        <begin position="668"/>
        <end position="686"/>
    </location>
</feature>
<evidence type="ECO:0000256" key="8">
    <source>
        <dbReference type="ARBA" id="ARBA00023136"/>
    </source>
</evidence>
<feature type="transmembrane region" description="Helical" evidence="12">
    <location>
        <begin position="796"/>
        <end position="822"/>
    </location>
</feature>
<keyword evidence="6 12" id="KW-1133">Transmembrane helix</keyword>
<evidence type="ECO:0000256" key="2">
    <source>
        <dbReference type="ARBA" id="ARBA00022448"/>
    </source>
</evidence>
<keyword evidence="7 12" id="KW-0811">Translocation</keyword>
<evidence type="ECO:0000259" key="16">
    <source>
        <dbReference type="Pfam" id="PF22599"/>
    </source>
</evidence>
<dbReference type="HAMAP" id="MF_01463_B">
    <property type="entry name" value="SecD_B"/>
    <property type="match status" value="1"/>
</dbReference>
<dbReference type="NCBIfam" id="NF011315">
    <property type="entry name" value="PRK14726.1"/>
    <property type="match status" value="1"/>
</dbReference>
<feature type="transmembrane region" description="Helical" evidence="12">
    <location>
        <begin position="693"/>
        <end position="714"/>
    </location>
</feature>
<dbReference type="Gene3D" id="3.30.70.3400">
    <property type="match status" value="1"/>
</dbReference>
<evidence type="ECO:0000259" key="15">
    <source>
        <dbReference type="Pfam" id="PF21760"/>
    </source>
</evidence>
<reference evidence="17 18" key="1">
    <citation type="submission" date="2016-02" db="EMBL/GenBank/DDBJ databases">
        <title>Genome sequencing of a beta-galactosidase producing bacteria Rhizobium sp. 59.</title>
        <authorList>
            <person name="Wang D."/>
            <person name="Kot W."/>
            <person name="Qin Y."/>
            <person name="Hansen L."/>
            <person name="Naqvi K."/>
            <person name="Rensing C."/>
        </authorList>
    </citation>
    <scope>NUCLEOTIDE SEQUENCE [LARGE SCALE GENOMIC DNA]</scope>
    <source>
        <strain evidence="17 18">59</strain>
    </source>
</reference>
<evidence type="ECO:0000256" key="13">
    <source>
        <dbReference type="HAMAP-Rule" id="MF_01464"/>
    </source>
</evidence>
<evidence type="ECO:0000256" key="7">
    <source>
        <dbReference type="ARBA" id="ARBA00023010"/>
    </source>
</evidence>
<protein>
    <recommendedName>
        <fullName evidence="12 13">Multifunctional fusion protein</fullName>
    </recommendedName>
    <domain>
        <recommendedName>
            <fullName evidence="12">Protein translocase subunit SecD</fullName>
        </recommendedName>
    </domain>
    <domain>
        <recommendedName>
            <fullName evidence="13">Protein-export membrane protein SecF</fullName>
        </recommendedName>
    </domain>
</protein>
<dbReference type="AlphaFoldDB" id="A0A657LK35"/>
<comment type="similarity">
    <text evidence="13">Belongs to the SecD/SecF family. SecF subfamily.</text>
</comment>
<comment type="caution">
    <text evidence="12">Lacks conserved residue(s) required for the propagation of feature annotation.</text>
</comment>
<feature type="domain" description="Protein export membrane protein SecD/SecF C-terminal" evidence="14">
    <location>
        <begin position="352"/>
        <end position="509"/>
    </location>
</feature>
<evidence type="ECO:0000259" key="14">
    <source>
        <dbReference type="Pfam" id="PF02355"/>
    </source>
</evidence>
<dbReference type="OrthoDB" id="9805019at2"/>
<dbReference type="Pfam" id="PF22599">
    <property type="entry name" value="SecDF_P1_head"/>
    <property type="match status" value="1"/>
</dbReference>
<dbReference type="InterPro" id="IPR022813">
    <property type="entry name" value="SecD/SecF_arch_bac"/>
</dbReference>
<dbReference type="NCBIfam" id="TIGR01129">
    <property type="entry name" value="secD"/>
    <property type="match status" value="1"/>
</dbReference>
<dbReference type="InterPro" id="IPR055344">
    <property type="entry name" value="SecD_SecF_C_bact"/>
</dbReference>
<keyword evidence="3 12" id="KW-1003">Cell membrane</keyword>
<feature type="domain" description="Protein export membrane protein SecD/SecF C-terminal" evidence="14">
    <location>
        <begin position="648"/>
        <end position="823"/>
    </location>
</feature>
<dbReference type="InterPro" id="IPR054384">
    <property type="entry name" value="SecDF_P1_head"/>
</dbReference>
<dbReference type="FunFam" id="1.20.1640.10:FF:000024">
    <property type="entry name" value="Multifunctional fusion protein"/>
    <property type="match status" value="1"/>
</dbReference>
<dbReference type="GO" id="GO:0043952">
    <property type="term" value="P:protein transport by the Sec complex"/>
    <property type="evidence" value="ECO:0007669"/>
    <property type="project" value="UniProtKB-UniRule"/>
</dbReference>
<comment type="subunit">
    <text evidence="12">Forms a complex with SecF. Part of the essential Sec protein translocation apparatus which comprises SecA, SecYEG and auxiliary proteins SecDF-YajC and YidC.</text>
</comment>
<gene>
    <name evidence="12" type="primary">secD</name>
    <name evidence="13" type="synonym">secF</name>
    <name evidence="17" type="ORF">AX760_08395</name>
</gene>
<dbReference type="GO" id="GO:0065002">
    <property type="term" value="P:intracellular protein transmembrane transport"/>
    <property type="evidence" value="ECO:0007669"/>
    <property type="project" value="UniProtKB-UniRule"/>
</dbReference>
<keyword evidence="4 12" id="KW-0812">Transmembrane</keyword>
<feature type="transmembrane region" description="Helical" evidence="12">
    <location>
        <begin position="772"/>
        <end position="790"/>
    </location>
</feature>
<dbReference type="GO" id="GO:0006605">
    <property type="term" value="P:protein targeting"/>
    <property type="evidence" value="ECO:0007669"/>
    <property type="project" value="UniProtKB-UniRule"/>
</dbReference>
<comment type="subcellular location">
    <subcellularLocation>
        <location evidence="1 12">Cell membrane</location>
        <topology evidence="1 12">Multi-pass membrane protein</topology>
    </subcellularLocation>
</comment>
<dbReference type="NCBIfam" id="TIGR00966">
    <property type="entry name" value="transloc_SecF"/>
    <property type="match status" value="1"/>
</dbReference>
<comment type="subunit">
    <text evidence="13">Forms a complex with SecD. Part of the essential Sec protein translocation apparatus which comprises SecA, SecYEG and auxiliary proteins SecDF-YajC and YidC.</text>
</comment>
<dbReference type="NCBIfam" id="NF009583">
    <property type="entry name" value="PRK13024.1-3"/>
    <property type="match status" value="1"/>
</dbReference>
<dbReference type="InterPro" id="IPR048634">
    <property type="entry name" value="SecD_SecF_C"/>
</dbReference>
<proteinExistence type="inferred from homology"/>
<evidence type="ECO:0000256" key="4">
    <source>
        <dbReference type="ARBA" id="ARBA00022692"/>
    </source>
</evidence>
<dbReference type="InterPro" id="IPR005791">
    <property type="entry name" value="SecD"/>
</dbReference>
<dbReference type="FunFam" id="1.20.1640.10:FF:000004">
    <property type="entry name" value="Protein translocase subunit SecD"/>
    <property type="match status" value="1"/>
</dbReference>
<evidence type="ECO:0000256" key="11">
    <source>
        <dbReference type="ARBA" id="ARBA00061053"/>
    </source>
</evidence>
<keyword evidence="18" id="KW-1185">Reference proteome</keyword>
<evidence type="ECO:0000313" key="17">
    <source>
        <dbReference type="EMBL" id="OJF89940.1"/>
    </source>
</evidence>
<keyword evidence="8 12" id="KW-0472">Membrane</keyword>
<dbReference type="NCBIfam" id="TIGR00916">
    <property type="entry name" value="2A0604s01"/>
    <property type="match status" value="2"/>
</dbReference>
<dbReference type="Pfam" id="PF07549">
    <property type="entry name" value="Sec_GG"/>
    <property type="match status" value="2"/>
</dbReference>
<dbReference type="InterPro" id="IPR022645">
    <property type="entry name" value="SecD/SecF_bac"/>
</dbReference>
<keyword evidence="2 12" id="KW-0813">Transport</keyword>
<feature type="transmembrane region" description="Helical" evidence="12">
    <location>
        <begin position="550"/>
        <end position="575"/>
    </location>
</feature>
<sequence length="843" mass="89192">MPNLSRSKTILVWLIVLFSLVVALPNVLSERDLAGFPAWMPKKQVSLGLDLQGGSQLLLKTELEDVAGARLSALVADVGNRLKNAGIAYSGLSGTGSIIEVRIRDSAALNAATEALSPLAAALSAENDTVETTLDTSDGPLLRLTLTEAGLAYRLSLSVDASIVVLQRRLEEMGIVRPVVRRQGPDRILVQIPGLQDPQRLKDILSQAGDLSFHTIDMSMSVQDAVNGAPPAASEVVYSADDPPIGYLVLRRPIVSSRDITDAKPALGQSNDPVVDVTLDADGATRLAQVTARNTGMTLAILLDGQVISTPVIRTAITGGAVQVSGNFSAEGANDLAVLLNAGALPVPLTVVEERTIGIGLGSDSISAVVTAGCIAALLVLVFMFAFYGFFGLVANLAVILNVVMIIAVLSATGLTLTLPGIAGIILTIGMAVDSNVLIYERIRDEVRSGRPLSEAIHFGFSRAFAAIVDANITTLIAALILLYLGTGTVRGFAVTLAIGIVTTLFTAFTLTRVMLSEWVRRRKPLHLPDGIRTGMFDRLDLRFMAIRNYVFSGLAVLSVLSTVLFAGIGMNLGIDFAGGSVLELSAREGEADIADITERLNGLNLGAVEVESVGGPQGVFVRVPSRDGGENAEQSSVILIRGELEDAYDFRRVEVVGPSVSGELTRAATIGVLASLLAILVYIWVRFEWQFAIGAIVATLHDVLLTIGLFVVTGMEFNLTSIAALLTVVGYSLNDTVVVYDRIRENLRRYPRMPLPILIDAAINQTLSRTILTAVTTMLALLALCLFGGDMIRSFSIAMLFGVAVGTCSSIYVAGPLLILFKLRPGARDGGQAGPTVAREGA</sequence>
<dbReference type="Pfam" id="PF21760">
    <property type="entry name" value="SecD_1st"/>
    <property type="match status" value="1"/>
</dbReference>
<dbReference type="Gene3D" id="1.20.1640.10">
    <property type="entry name" value="Multidrug efflux transporter AcrB transmembrane domain"/>
    <property type="match status" value="2"/>
</dbReference>
<dbReference type="PANTHER" id="PTHR30081">
    <property type="entry name" value="PROTEIN-EXPORT MEMBRANE PROTEIN SEC"/>
    <property type="match status" value="1"/>
</dbReference>
<dbReference type="InterPro" id="IPR022646">
    <property type="entry name" value="SecD/SecF_CS"/>
</dbReference>
<dbReference type="Pfam" id="PF02355">
    <property type="entry name" value="SecD_SecF_C"/>
    <property type="match status" value="2"/>
</dbReference>
<feature type="transmembrane region" description="Helical" evidence="12">
    <location>
        <begin position="720"/>
        <end position="741"/>
    </location>
</feature>
<dbReference type="PANTHER" id="PTHR30081:SF1">
    <property type="entry name" value="PROTEIN TRANSLOCASE SUBUNIT SECD"/>
    <property type="match status" value="1"/>
</dbReference>
<evidence type="ECO:0000256" key="5">
    <source>
        <dbReference type="ARBA" id="ARBA00022927"/>
    </source>
</evidence>
<evidence type="ECO:0000256" key="1">
    <source>
        <dbReference type="ARBA" id="ARBA00004651"/>
    </source>
</evidence>
<feature type="transmembrane region" description="Helical" evidence="12">
    <location>
        <begin position="421"/>
        <end position="440"/>
    </location>
</feature>
<feature type="transmembrane region" description="Helical" evidence="12">
    <location>
        <begin position="366"/>
        <end position="387"/>
    </location>
</feature>
<dbReference type="InterPro" id="IPR005665">
    <property type="entry name" value="SecF_bac"/>
</dbReference>
<dbReference type="PRINTS" id="PR01755">
    <property type="entry name" value="SECFTRNLCASE"/>
</dbReference>
<name>A0A657LK35_9HYPH</name>
<accession>A0A657LK35</accession>
<evidence type="ECO:0000256" key="3">
    <source>
        <dbReference type="ARBA" id="ARBA00022475"/>
    </source>
</evidence>
<comment type="function">
    <text evidence="9 12">Part of the Sec protein translocase complex. Interacts with the SecYEG preprotein conducting channel. SecDF uses the proton motive force (PMF) to complete protein translocation after the ATP-dependent function of SecA.</text>
</comment>
<feature type="transmembrane region" description="Helical" evidence="12">
    <location>
        <begin position="394"/>
        <end position="415"/>
    </location>
</feature>
<dbReference type="SUPFAM" id="SSF82866">
    <property type="entry name" value="Multidrug efflux transporter AcrB transmembrane domain"/>
    <property type="match status" value="2"/>
</dbReference>
<evidence type="ECO:0000256" key="12">
    <source>
        <dbReference type="HAMAP-Rule" id="MF_01463"/>
    </source>
</evidence>
<dbReference type="EMBL" id="LSRP01000151">
    <property type="protein sequence ID" value="OJF89940.1"/>
    <property type="molecule type" value="Genomic_DNA"/>
</dbReference>
<evidence type="ECO:0000256" key="6">
    <source>
        <dbReference type="ARBA" id="ARBA00022989"/>
    </source>
</evidence>
<feature type="transmembrane region" description="Helical" evidence="12">
    <location>
        <begin position="461"/>
        <end position="486"/>
    </location>
</feature>
<dbReference type="Proteomes" id="UP000182661">
    <property type="component" value="Unassembled WGS sequence"/>
</dbReference>
<comment type="caution">
    <text evidence="17">The sequence shown here is derived from an EMBL/GenBank/DDBJ whole genome shotgun (WGS) entry which is preliminary data.</text>
</comment>
<organism evidence="17 18">
    <name type="scientific">Pararhizobium antarcticum</name>
    <dbReference type="NCBI Taxonomy" id="1798805"/>
    <lineage>
        <taxon>Bacteria</taxon>
        <taxon>Pseudomonadati</taxon>
        <taxon>Pseudomonadota</taxon>
        <taxon>Alphaproteobacteria</taxon>
        <taxon>Hyphomicrobiales</taxon>
        <taxon>Rhizobiaceae</taxon>
        <taxon>Rhizobium/Agrobacterium group</taxon>
        <taxon>Pararhizobium</taxon>
    </lineage>
</organism>
<evidence type="ECO:0000256" key="9">
    <source>
        <dbReference type="ARBA" id="ARBA00059018"/>
    </source>
</evidence>
<comment type="similarity">
    <text evidence="11">In the N-terminal section; belongs to the SecD/SecF family. SecD subfamily.</text>
</comment>